<evidence type="ECO:0000256" key="3">
    <source>
        <dbReference type="ARBA" id="ARBA00011738"/>
    </source>
</evidence>
<dbReference type="PANTHER" id="PTHR31118:SF32">
    <property type="entry name" value="KYNURENINE FORMAMIDASE"/>
    <property type="match status" value="1"/>
</dbReference>
<dbReference type="GO" id="GO:0046872">
    <property type="term" value="F:metal ion binding"/>
    <property type="evidence" value="ECO:0007669"/>
    <property type="project" value="UniProtKB-KW"/>
</dbReference>
<dbReference type="AlphaFoldDB" id="A0A1M7QBB3"/>
<dbReference type="STRING" id="1027249.SAMN05216179_3022"/>
<evidence type="ECO:0000256" key="1">
    <source>
        <dbReference type="ARBA" id="ARBA00001947"/>
    </source>
</evidence>
<evidence type="ECO:0000313" key="12">
    <source>
        <dbReference type="EMBL" id="SHN28028.1"/>
    </source>
</evidence>
<keyword evidence="6" id="KW-0479">Metal-binding</keyword>
<sequence>MKFYDISMEVHPDMQVWEDIEGAKPVFDRNTSGHVTSTTAHIGLHTGTHIDAPLHMINDADTFETIQLERLVRKVKVIDLEDVNDGITSSDLEAHSIEKGDFILCKTKNSYYDEPSFDFNFIFLKEDGAEYLKELGIEGIGIDTLGIERSQEGNPTHRTLFSHDIIIIEGLRLKDITPGEYFMIAAPLKLVGTEAAPARVLLFEEH</sequence>
<dbReference type="InterPro" id="IPR037175">
    <property type="entry name" value="KFase_sf"/>
</dbReference>
<evidence type="ECO:0000256" key="7">
    <source>
        <dbReference type="ARBA" id="ARBA00022801"/>
    </source>
</evidence>
<accession>A0A1M7QBB3</accession>
<dbReference type="Gene3D" id="3.50.30.50">
    <property type="entry name" value="Putative cyclase"/>
    <property type="match status" value="1"/>
</dbReference>
<dbReference type="GO" id="GO:0004061">
    <property type="term" value="F:arylformamidase activity"/>
    <property type="evidence" value="ECO:0007669"/>
    <property type="project" value="UniProtKB-EC"/>
</dbReference>
<dbReference type="GO" id="GO:0019441">
    <property type="term" value="P:L-tryptophan catabolic process to kynurenine"/>
    <property type="evidence" value="ECO:0007669"/>
    <property type="project" value="InterPro"/>
</dbReference>
<keyword evidence="7" id="KW-0378">Hydrolase</keyword>
<organism evidence="12 13">
    <name type="scientific">Gracilibacillus kekensis</name>
    <dbReference type="NCBI Taxonomy" id="1027249"/>
    <lineage>
        <taxon>Bacteria</taxon>
        <taxon>Bacillati</taxon>
        <taxon>Bacillota</taxon>
        <taxon>Bacilli</taxon>
        <taxon>Bacillales</taxon>
        <taxon>Bacillaceae</taxon>
        <taxon>Gracilibacillus</taxon>
    </lineage>
</organism>
<evidence type="ECO:0000256" key="6">
    <source>
        <dbReference type="ARBA" id="ARBA00022723"/>
    </source>
</evidence>
<evidence type="ECO:0000256" key="5">
    <source>
        <dbReference type="ARBA" id="ARBA00014889"/>
    </source>
</evidence>
<dbReference type="Pfam" id="PF04199">
    <property type="entry name" value="Cyclase"/>
    <property type="match status" value="1"/>
</dbReference>
<reference evidence="12 13" key="1">
    <citation type="submission" date="2016-11" db="EMBL/GenBank/DDBJ databases">
        <authorList>
            <person name="Jaros S."/>
            <person name="Januszkiewicz K."/>
            <person name="Wedrychowicz H."/>
        </authorList>
    </citation>
    <scope>NUCLEOTIDE SEQUENCE [LARGE SCALE GENOMIC DNA]</scope>
    <source>
        <strain evidence="12 13">CGMCC 1.10681</strain>
    </source>
</reference>
<name>A0A1M7QBB3_9BACI</name>
<evidence type="ECO:0000256" key="4">
    <source>
        <dbReference type="ARBA" id="ARBA00012930"/>
    </source>
</evidence>
<dbReference type="Proteomes" id="UP000184184">
    <property type="component" value="Unassembled WGS sequence"/>
</dbReference>
<comment type="subunit">
    <text evidence="3">Homodimer.</text>
</comment>
<comment type="catalytic activity">
    <reaction evidence="10">
        <text>N-formyl-L-kynurenine + H2O = L-kynurenine + formate + H(+)</text>
        <dbReference type="Rhea" id="RHEA:13009"/>
        <dbReference type="ChEBI" id="CHEBI:15377"/>
        <dbReference type="ChEBI" id="CHEBI:15378"/>
        <dbReference type="ChEBI" id="CHEBI:15740"/>
        <dbReference type="ChEBI" id="CHEBI:57959"/>
        <dbReference type="ChEBI" id="CHEBI:58629"/>
        <dbReference type="EC" id="3.5.1.9"/>
    </reaction>
</comment>
<evidence type="ECO:0000256" key="11">
    <source>
        <dbReference type="ARBA" id="ARBA00060547"/>
    </source>
</evidence>
<comment type="cofactor">
    <cofactor evidence="1">
        <name>Zn(2+)</name>
        <dbReference type="ChEBI" id="CHEBI:29105"/>
    </cofactor>
</comment>
<dbReference type="OrthoDB" id="9796085at2"/>
<comment type="function">
    <text evidence="2">Catalyzes the hydrolysis of N-formyl-L-kynurenine to L-kynurenine, the second step in the kynurenine pathway of tryptophan degradation.</text>
</comment>
<dbReference type="InterPro" id="IPR007325">
    <property type="entry name" value="KFase/CYL"/>
</dbReference>
<protein>
    <recommendedName>
        <fullName evidence="5">Kynurenine formamidase</fullName>
        <ecNumber evidence="4">3.5.1.9</ecNumber>
    </recommendedName>
</protein>
<proteinExistence type="predicted"/>
<evidence type="ECO:0000313" key="13">
    <source>
        <dbReference type="Proteomes" id="UP000184184"/>
    </source>
</evidence>
<dbReference type="FunFam" id="3.50.30.50:FF:000001">
    <property type="entry name" value="Kynurenine formamidase"/>
    <property type="match status" value="1"/>
</dbReference>
<keyword evidence="8" id="KW-0862">Zinc</keyword>
<gene>
    <name evidence="12" type="ORF">SAMN05216179_3022</name>
</gene>
<evidence type="ECO:0000256" key="8">
    <source>
        <dbReference type="ARBA" id="ARBA00022833"/>
    </source>
</evidence>
<keyword evidence="13" id="KW-1185">Reference proteome</keyword>
<dbReference type="EC" id="3.5.1.9" evidence="4"/>
<dbReference type="RefSeq" id="WP_073202673.1">
    <property type="nucleotide sequence ID" value="NZ_FRCZ01000006.1"/>
</dbReference>
<keyword evidence="9" id="KW-0823">Tryptophan catabolism</keyword>
<comment type="pathway">
    <text evidence="11">Amino-acid degradation; L-tryptophan degradation via kynurenine pathway; L-kynurenine from L-tryptophan: step 2/2.</text>
</comment>
<dbReference type="PANTHER" id="PTHR31118">
    <property type="entry name" value="CYCLASE-LIKE PROTEIN 2"/>
    <property type="match status" value="1"/>
</dbReference>
<evidence type="ECO:0000256" key="9">
    <source>
        <dbReference type="ARBA" id="ARBA00023079"/>
    </source>
</evidence>
<evidence type="ECO:0000256" key="2">
    <source>
        <dbReference type="ARBA" id="ARBA00002204"/>
    </source>
</evidence>
<dbReference type="SUPFAM" id="SSF102198">
    <property type="entry name" value="Putative cyclase"/>
    <property type="match status" value="1"/>
</dbReference>
<dbReference type="EMBL" id="FRCZ01000006">
    <property type="protein sequence ID" value="SHN28028.1"/>
    <property type="molecule type" value="Genomic_DNA"/>
</dbReference>
<evidence type="ECO:0000256" key="10">
    <source>
        <dbReference type="ARBA" id="ARBA00048496"/>
    </source>
</evidence>